<evidence type="ECO:0008006" key="4">
    <source>
        <dbReference type="Google" id="ProtNLM"/>
    </source>
</evidence>
<feature type="transmembrane region" description="Helical" evidence="1">
    <location>
        <begin position="276"/>
        <end position="294"/>
    </location>
</feature>
<keyword evidence="1" id="KW-0472">Membrane</keyword>
<proteinExistence type="predicted"/>
<feature type="transmembrane region" description="Helical" evidence="1">
    <location>
        <begin position="115"/>
        <end position="146"/>
    </location>
</feature>
<dbReference type="RefSeq" id="WP_392392551.1">
    <property type="nucleotide sequence ID" value="NZ_JAURTK010000001.1"/>
</dbReference>
<accession>A0AB73I5M4</accession>
<evidence type="ECO:0000256" key="1">
    <source>
        <dbReference type="SAM" id="Phobius"/>
    </source>
</evidence>
<gene>
    <name evidence="2" type="ORF">J2793_000446</name>
</gene>
<evidence type="ECO:0000313" key="3">
    <source>
        <dbReference type="Proteomes" id="UP001229486"/>
    </source>
</evidence>
<dbReference type="EMBL" id="JAURTK010000001">
    <property type="protein sequence ID" value="MDP9645024.1"/>
    <property type="molecule type" value="Genomic_DNA"/>
</dbReference>
<evidence type="ECO:0000313" key="2">
    <source>
        <dbReference type="EMBL" id="MDP9645024.1"/>
    </source>
</evidence>
<dbReference type="AlphaFoldDB" id="A0AB73I5M4"/>
<feature type="transmembrane region" description="Helical" evidence="1">
    <location>
        <begin position="195"/>
        <end position="213"/>
    </location>
</feature>
<keyword evidence="1" id="KW-0812">Transmembrane</keyword>
<sequence length="384" mass="42576">MRIVKVPGLIGRSASPGVSATIWLLLLALLCFVSIAHETVLPAKFLLDEQVILERMLTVSRFEAFGDSFDNLAWTFRSLGISTPGISLIGFFASTVGLVLAIWRSGVTSLTYMEFLLACFWLFAQTVYIGMPSKEIVISLAVLFILQCKDSRFIVVVFTVCVALIAIFFRTYWAITLAPALFLYFGPAVLRRPPFLALLAVILFASVAANFRMQYGETLDFARQMVNESRDPSEVGSLIVQIIPGGNMVSDVTNAMLILGTFLLPLPLVLSGVATQTIGGICTFFTLASMFSRYQKRGAVAAPARFEKLCFCFIVSFLATQAIFEPDYGSFLRHLSPISPLLMYLLLSSRLEREPDAPHVAAIRGVRFHFGQPERRWLRSHDGQ</sequence>
<reference evidence="2" key="1">
    <citation type="submission" date="2023-07" db="EMBL/GenBank/DDBJ databases">
        <title>Sorghum-associated microbial communities from plants grown in Nebraska, USA.</title>
        <authorList>
            <person name="Schachtman D."/>
        </authorList>
    </citation>
    <scope>NUCLEOTIDE SEQUENCE</scope>
    <source>
        <strain evidence="2">DS1061</strain>
    </source>
</reference>
<feature type="transmembrane region" description="Helical" evidence="1">
    <location>
        <begin position="153"/>
        <end position="175"/>
    </location>
</feature>
<name>A0AB73I5M4_9BURK</name>
<feature type="transmembrane region" description="Helical" evidence="1">
    <location>
        <begin position="85"/>
        <end position="103"/>
    </location>
</feature>
<organism evidence="2 3">
    <name type="scientific">Paraburkholderia caledonica</name>
    <dbReference type="NCBI Taxonomy" id="134536"/>
    <lineage>
        <taxon>Bacteria</taxon>
        <taxon>Pseudomonadati</taxon>
        <taxon>Pseudomonadota</taxon>
        <taxon>Betaproteobacteria</taxon>
        <taxon>Burkholderiales</taxon>
        <taxon>Burkholderiaceae</taxon>
        <taxon>Paraburkholderia</taxon>
    </lineage>
</organism>
<feature type="transmembrane region" description="Helical" evidence="1">
    <location>
        <begin position="20"/>
        <end position="47"/>
    </location>
</feature>
<comment type="caution">
    <text evidence="2">The sequence shown here is derived from an EMBL/GenBank/DDBJ whole genome shotgun (WGS) entry which is preliminary data.</text>
</comment>
<keyword evidence="1" id="KW-1133">Transmembrane helix</keyword>
<protein>
    <recommendedName>
        <fullName evidence="4">EpsG family protein</fullName>
    </recommendedName>
</protein>
<dbReference type="Proteomes" id="UP001229486">
    <property type="component" value="Unassembled WGS sequence"/>
</dbReference>